<reference evidence="1" key="1">
    <citation type="submission" date="2019-11" db="EMBL/GenBank/DDBJ databases">
        <authorList>
            <person name="Feng L."/>
        </authorList>
    </citation>
    <scope>NUCLEOTIDE SEQUENCE</scope>
    <source>
        <strain evidence="1">SsimulansLFYP27</strain>
    </source>
</reference>
<dbReference type="EMBL" id="CACRUO010000027">
    <property type="protein sequence ID" value="VYT95623.1"/>
    <property type="molecule type" value="Genomic_DNA"/>
</dbReference>
<organism evidence="1">
    <name type="scientific">Staphylococcus simulans</name>
    <dbReference type="NCBI Taxonomy" id="1286"/>
    <lineage>
        <taxon>Bacteria</taxon>
        <taxon>Bacillati</taxon>
        <taxon>Bacillota</taxon>
        <taxon>Bacilli</taxon>
        <taxon>Bacillales</taxon>
        <taxon>Staphylococcaceae</taxon>
        <taxon>Staphylococcus</taxon>
    </lineage>
</organism>
<proteinExistence type="predicted"/>
<accession>A0A6N3AXM2</accession>
<dbReference type="InterPro" id="IPR008489">
    <property type="entry name" value="DUF771"/>
</dbReference>
<sequence length="100" mass="11902">MTQTLSVQINIPEEYVLIEKDIHTQLLMNQQKATWSKKEFIDHSPFKSNNSVDDKILFNPKFRKILESEGIASYPKGNKRNWSFDGPKAYEFLRKYRDEF</sequence>
<evidence type="ECO:0000313" key="1">
    <source>
        <dbReference type="EMBL" id="VYT95623.1"/>
    </source>
</evidence>
<evidence type="ECO:0008006" key="2">
    <source>
        <dbReference type="Google" id="ProtNLM"/>
    </source>
</evidence>
<protein>
    <recommendedName>
        <fullName evidence="2">DUF771 domain-containing protein</fullName>
    </recommendedName>
</protein>
<dbReference type="Pfam" id="PF05595">
    <property type="entry name" value="DUF771"/>
    <property type="match status" value="1"/>
</dbReference>
<dbReference type="AlphaFoldDB" id="A0A6N3AXM2"/>
<dbReference type="RefSeq" id="WP_107534244.1">
    <property type="nucleotide sequence ID" value="NZ_CACRUO010000027.1"/>
</dbReference>
<gene>
    <name evidence="1" type="ORF">SSLFYP27_01056</name>
</gene>
<name>A0A6N3AXM2_STASI</name>